<dbReference type="EMBL" id="JACYXI010000001">
    <property type="protein sequence ID" value="MBD8890677.1"/>
    <property type="molecule type" value="Genomic_DNA"/>
</dbReference>
<evidence type="ECO:0000313" key="1">
    <source>
        <dbReference type="EMBL" id="MBD8890677.1"/>
    </source>
</evidence>
<comment type="caution">
    <text evidence="1">The sequence shown here is derived from an EMBL/GenBank/DDBJ whole genome shotgun (WGS) entry which is preliminary data.</text>
</comment>
<reference evidence="2" key="1">
    <citation type="submission" date="2020-09" db="EMBL/GenBank/DDBJ databases">
        <title>The genome sequence of strain Labrenzia suaedae 4C16A.</title>
        <authorList>
            <person name="Liu Y."/>
        </authorList>
    </citation>
    <scope>NUCLEOTIDE SEQUENCE [LARGE SCALE GENOMIC DNA]</scope>
    <source>
        <strain evidence="2">4C16A</strain>
    </source>
</reference>
<sequence>MDLRSNHIAASSASRQVCRYRCGALKNGFGGEPIAPLHAELTRAAPANASLHRQVSGLSITFGAHGNRIVFPLAPMIRDNPAADAEVFPALVELCERRLAEHAVASVLPDMRVGSSGLRSRRRILT</sequence>
<gene>
    <name evidence="1" type="ORF">IG616_03905</name>
</gene>
<keyword evidence="2" id="KW-1185">Reference proteome</keyword>
<protein>
    <submittedName>
        <fullName evidence="1">AraC family transcriptional regulator ligand-binding domain-containing protein</fullName>
    </submittedName>
</protein>
<dbReference type="Proteomes" id="UP000632063">
    <property type="component" value="Unassembled WGS sequence"/>
</dbReference>
<accession>A0ABR9CIM5</accession>
<name>A0ABR9CIM5_9HYPH</name>
<proteinExistence type="predicted"/>
<organism evidence="1 2">
    <name type="scientific">Roseibium litorale</name>
    <dbReference type="NCBI Taxonomy" id="2803841"/>
    <lineage>
        <taxon>Bacteria</taxon>
        <taxon>Pseudomonadati</taxon>
        <taxon>Pseudomonadota</taxon>
        <taxon>Alphaproteobacteria</taxon>
        <taxon>Hyphomicrobiales</taxon>
        <taxon>Stappiaceae</taxon>
        <taxon>Roseibium</taxon>
    </lineage>
</organism>
<evidence type="ECO:0000313" key="2">
    <source>
        <dbReference type="Proteomes" id="UP000632063"/>
    </source>
</evidence>
<reference evidence="1 2" key="2">
    <citation type="journal article" date="2021" name="Int. J. Syst. Evol. Microbiol.">
        <title>Roseibium litorale sp. nov., isolated from a tidal flat sediment and proposal for the reclassification of Labrenzia polysiphoniae as Roseibium polysiphoniae comb. nov.</title>
        <authorList>
            <person name="Liu Y."/>
            <person name="Pei T."/>
            <person name="Du J."/>
            <person name="Chao M."/>
            <person name="Deng M.R."/>
            <person name="Zhu H."/>
        </authorList>
    </citation>
    <scope>NUCLEOTIDE SEQUENCE [LARGE SCALE GENOMIC DNA]</scope>
    <source>
        <strain evidence="1 2">4C16A</strain>
    </source>
</reference>